<evidence type="ECO:0000313" key="2">
    <source>
        <dbReference type="EMBL" id="RKF56866.1"/>
    </source>
</evidence>
<sequence length="177" mass="19865">MIAFPPYRTKVSVNVSQETALAHLTLYLNSSETQPHLLPNAHLDPTIGPTIGSSNYSITIHNLRRVQAGLRGELLAPSIELNETFLASKQQENFLQSDQIDEAKPNIDENMPISIEESHAPENNQELDQPVASETEIINSEITEKSIMETRSSHIDKEARKREKKARRKAAKKDLKS</sequence>
<accession>A0A420HHE3</accession>
<evidence type="ECO:0000256" key="1">
    <source>
        <dbReference type="SAM" id="MobiDB-lite"/>
    </source>
</evidence>
<dbReference type="OrthoDB" id="5426872at2759"/>
<organism evidence="2 3">
    <name type="scientific">Golovinomyces cichoracearum</name>
    <dbReference type="NCBI Taxonomy" id="62708"/>
    <lineage>
        <taxon>Eukaryota</taxon>
        <taxon>Fungi</taxon>
        <taxon>Dikarya</taxon>
        <taxon>Ascomycota</taxon>
        <taxon>Pezizomycotina</taxon>
        <taxon>Leotiomycetes</taxon>
        <taxon>Erysiphales</taxon>
        <taxon>Erysiphaceae</taxon>
        <taxon>Golovinomyces</taxon>
    </lineage>
</organism>
<gene>
    <name evidence="2" type="ORF">GcC1_193001</name>
</gene>
<comment type="caution">
    <text evidence="2">The sequence shown here is derived from an EMBL/GenBank/DDBJ whole genome shotgun (WGS) entry which is preliminary data.</text>
</comment>
<feature type="compositionally biased region" description="Basic residues" evidence="1">
    <location>
        <begin position="162"/>
        <end position="171"/>
    </location>
</feature>
<dbReference type="AlphaFoldDB" id="A0A420HHE3"/>
<dbReference type="Proteomes" id="UP000285405">
    <property type="component" value="Unassembled WGS sequence"/>
</dbReference>
<feature type="region of interest" description="Disordered" evidence="1">
    <location>
        <begin position="117"/>
        <end position="177"/>
    </location>
</feature>
<evidence type="ECO:0000313" key="3">
    <source>
        <dbReference type="Proteomes" id="UP000285405"/>
    </source>
</evidence>
<feature type="compositionally biased region" description="Basic and acidic residues" evidence="1">
    <location>
        <begin position="142"/>
        <end position="161"/>
    </location>
</feature>
<proteinExistence type="predicted"/>
<name>A0A420HHE3_9PEZI</name>
<reference evidence="2 3" key="1">
    <citation type="journal article" date="2018" name="BMC Genomics">
        <title>Comparative genome analyses reveal sequence features reflecting distinct modes of host-adaptation between dicot and monocot powdery mildew.</title>
        <authorList>
            <person name="Wu Y."/>
            <person name="Ma X."/>
            <person name="Pan Z."/>
            <person name="Kale S.D."/>
            <person name="Song Y."/>
            <person name="King H."/>
            <person name="Zhang Q."/>
            <person name="Presley C."/>
            <person name="Deng X."/>
            <person name="Wei C.I."/>
            <person name="Xiao S."/>
        </authorList>
    </citation>
    <scope>NUCLEOTIDE SEQUENCE [LARGE SCALE GENOMIC DNA]</scope>
    <source>
        <strain evidence="2">UCSC1</strain>
    </source>
</reference>
<dbReference type="EMBL" id="MCBR01019356">
    <property type="protein sequence ID" value="RKF56866.1"/>
    <property type="molecule type" value="Genomic_DNA"/>
</dbReference>
<protein>
    <submittedName>
        <fullName evidence="2">Uncharacterized protein</fullName>
    </submittedName>
</protein>